<dbReference type="SUPFAM" id="SSF53474">
    <property type="entry name" value="alpha/beta-Hydrolases"/>
    <property type="match status" value="1"/>
</dbReference>
<dbReference type="InterPro" id="IPR029058">
    <property type="entry name" value="AB_hydrolase_fold"/>
</dbReference>
<sequence>MPGKRAMGSTLLTLLAVLALAYLAVALTVYFGQARLLYYPNTPGREVTTTPAEVGLDYEPVTLEAADGVALDGWFVPAQPERGVVAFFHGNAGNIGHRLDTLRLLNDLGLSTLIIDYRGYGRSGGRPSEAGTYRDAEAAWHHLVADREVPPERIVLFGRSLGAAVAAELAARHHPGALVLESPFTSVPDLAAGIYPYLPVHWLARFRYPTAEAAARVSCPVLVIHSADDEIIPVAHGRAVLAQVPEPKRFLELSGGHNTAFLENERVYLEGWEAFLAEHLLPTAAPDSEAGS</sequence>
<keyword evidence="3" id="KW-1185">Reference proteome</keyword>
<dbReference type="RefSeq" id="WP_231627323.1">
    <property type="nucleotide sequence ID" value="NZ_FMUN01000004.1"/>
</dbReference>
<evidence type="ECO:0000313" key="2">
    <source>
        <dbReference type="EMBL" id="SCY31401.1"/>
    </source>
</evidence>
<organism evidence="2 3">
    <name type="scientific">Thiohalorhabdus denitrificans</name>
    <dbReference type="NCBI Taxonomy" id="381306"/>
    <lineage>
        <taxon>Bacteria</taxon>
        <taxon>Pseudomonadati</taxon>
        <taxon>Pseudomonadota</taxon>
        <taxon>Gammaproteobacteria</taxon>
        <taxon>Thiohalorhabdales</taxon>
        <taxon>Thiohalorhabdaceae</taxon>
        <taxon>Thiohalorhabdus</taxon>
    </lineage>
</organism>
<dbReference type="EMBL" id="FMUN01000004">
    <property type="protein sequence ID" value="SCY31401.1"/>
    <property type="molecule type" value="Genomic_DNA"/>
</dbReference>
<dbReference type="Proteomes" id="UP000183104">
    <property type="component" value="Unassembled WGS sequence"/>
</dbReference>
<gene>
    <name evidence="2" type="ORF">SAMN05661077_1806</name>
</gene>
<protein>
    <recommendedName>
        <fullName evidence="1">Serine aminopeptidase S33 domain-containing protein</fullName>
    </recommendedName>
</protein>
<reference evidence="3" key="1">
    <citation type="submission" date="2016-10" db="EMBL/GenBank/DDBJ databases">
        <authorList>
            <person name="Varghese N."/>
        </authorList>
    </citation>
    <scope>NUCLEOTIDE SEQUENCE [LARGE SCALE GENOMIC DNA]</scope>
    <source>
        <strain evidence="3">HL 19</strain>
    </source>
</reference>
<dbReference type="STRING" id="381306.AN478_03030"/>
<accession>A0A1G5EX43</accession>
<feature type="domain" description="Serine aminopeptidase S33" evidence="1">
    <location>
        <begin position="80"/>
        <end position="191"/>
    </location>
</feature>
<dbReference type="Gene3D" id="3.40.50.1820">
    <property type="entry name" value="alpha/beta hydrolase"/>
    <property type="match status" value="1"/>
</dbReference>
<name>A0A1G5EX43_9GAMM</name>
<dbReference type="Pfam" id="PF12146">
    <property type="entry name" value="Hydrolase_4"/>
    <property type="match status" value="1"/>
</dbReference>
<evidence type="ECO:0000313" key="3">
    <source>
        <dbReference type="Proteomes" id="UP000183104"/>
    </source>
</evidence>
<proteinExistence type="predicted"/>
<dbReference type="InterPro" id="IPR022742">
    <property type="entry name" value="Hydrolase_4"/>
</dbReference>
<dbReference type="AlphaFoldDB" id="A0A1G5EX43"/>
<dbReference type="PANTHER" id="PTHR12277">
    <property type="entry name" value="ALPHA/BETA HYDROLASE DOMAIN-CONTAINING PROTEIN"/>
    <property type="match status" value="1"/>
</dbReference>
<evidence type="ECO:0000259" key="1">
    <source>
        <dbReference type="Pfam" id="PF12146"/>
    </source>
</evidence>
<dbReference type="PANTHER" id="PTHR12277:SF81">
    <property type="entry name" value="PROTEIN ABHD13"/>
    <property type="match status" value="1"/>
</dbReference>